<proteinExistence type="predicted"/>
<dbReference type="Proteomes" id="UP000887579">
    <property type="component" value="Unplaced"/>
</dbReference>
<name>A0AC34FC60_9BILA</name>
<reference evidence="2" key="1">
    <citation type="submission" date="2022-11" db="UniProtKB">
        <authorList>
            <consortium name="WormBaseParasite"/>
        </authorList>
    </citation>
    <scope>IDENTIFICATION</scope>
</reference>
<accession>A0AC34FC60</accession>
<dbReference type="WBParaSite" id="ES5_v2.g14703.t1">
    <property type="protein sequence ID" value="ES5_v2.g14703.t1"/>
    <property type="gene ID" value="ES5_v2.g14703"/>
</dbReference>
<organism evidence="1 2">
    <name type="scientific">Panagrolaimus sp. ES5</name>
    <dbReference type="NCBI Taxonomy" id="591445"/>
    <lineage>
        <taxon>Eukaryota</taxon>
        <taxon>Metazoa</taxon>
        <taxon>Ecdysozoa</taxon>
        <taxon>Nematoda</taxon>
        <taxon>Chromadorea</taxon>
        <taxon>Rhabditida</taxon>
        <taxon>Tylenchina</taxon>
        <taxon>Panagrolaimomorpha</taxon>
        <taxon>Panagrolaimoidea</taxon>
        <taxon>Panagrolaimidae</taxon>
        <taxon>Panagrolaimus</taxon>
    </lineage>
</organism>
<sequence>MSMQQFLGRWKRVSEAGLNFEVTENGKYKMTTRDPFGSEQRLEFELDEPTYVGSGCIYTFTLLNNMLIVKYIQNDEDKGILMHYFVKNDQLHHVSGAPSSGKSPTVYERFTESNSSSCSIV</sequence>
<protein>
    <submittedName>
        <fullName evidence="2">Lipocalin/cytosolic fatty-acid binding domain-containing protein</fullName>
    </submittedName>
</protein>
<evidence type="ECO:0000313" key="1">
    <source>
        <dbReference type="Proteomes" id="UP000887579"/>
    </source>
</evidence>
<evidence type="ECO:0000313" key="2">
    <source>
        <dbReference type="WBParaSite" id="ES5_v2.g14703.t1"/>
    </source>
</evidence>